<gene>
    <name evidence="10" type="ORF">R1flu_014730</name>
</gene>
<dbReference type="InterPro" id="IPR008947">
    <property type="entry name" value="PLipase_C/P1_nuclease_dom_sf"/>
</dbReference>
<comment type="caution">
    <text evidence="10">The sequence shown here is derived from an EMBL/GenBank/DDBJ whole genome shotgun (WGS) entry which is preliminary data.</text>
</comment>
<evidence type="ECO:0000256" key="8">
    <source>
        <dbReference type="ARBA" id="ARBA00023157"/>
    </source>
</evidence>
<evidence type="ECO:0000256" key="4">
    <source>
        <dbReference type="ARBA" id="ARBA00022722"/>
    </source>
</evidence>
<dbReference type="GO" id="GO:0004521">
    <property type="term" value="F:RNA endonuclease activity"/>
    <property type="evidence" value="ECO:0007669"/>
    <property type="project" value="UniProtKB-ARBA"/>
</dbReference>
<keyword evidence="11" id="KW-1185">Reference proteome</keyword>
<evidence type="ECO:0000256" key="9">
    <source>
        <dbReference type="ARBA" id="ARBA00023180"/>
    </source>
</evidence>
<dbReference type="PANTHER" id="PTHR33146">
    <property type="entry name" value="ENDONUCLEASE 4"/>
    <property type="match status" value="1"/>
</dbReference>
<evidence type="ECO:0000256" key="1">
    <source>
        <dbReference type="ARBA" id="ARBA00000245"/>
    </source>
</evidence>
<proteinExistence type="inferred from homology"/>
<dbReference type="EMBL" id="JBHFFA010000004">
    <property type="protein sequence ID" value="KAL2630044.1"/>
    <property type="molecule type" value="Genomic_DNA"/>
</dbReference>
<evidence type="ECO:0000256" key="7">
    <source>
        <dbReference type="ARBA" id="ARBA00022801"/>
    </source>
</evidence>
<dbReference type="PANTHER" id="PTHR33146:SF26">
    <property type="entry name" value="ENDONUCLEASE 4"/>
    <property type="match status" value="1"/>
</dbReference>
<dbReference type="Proteomes" id="UP001605036">
    <property type="component" value="Unassembled WGS sequence"/>
</dbReference>
<evidence type="ECO:0000313" key="10">
    <source>
        <dbReference type="EMBL" id="KAL2630044.1"/>
    </source>
</evidence>
<keyword evidence="6" id="KW-0255">Endonuclease</keyword>
<accession>A0ABD1YI18</accession>
<dbReference type="GO" id="GO:0046872">
    <property type="term" value="F:metal ion binding"/>
    <property type="evidence" value="ECO:0007669"/>
    <property type="project" value="UniProtKB-KW"/>
</dbReference>
<dbReference type="GO" id="GO:0006308">
    <property type="term" value="P:DNA catabolic process"/>
    <property type="evidence" value="ECO:0007669"/>
    <property type="project" value="UniProtKB-ARBA"/>
</dbReference>
<dbReference type="EC" id="3.1.30.1" evidence="3"/>
<dbReference type="AlphaFoldDB" id="A0ABD1YI18"/>
<dbReference type="InterPro" id="IPR003154">
    <property type="entry name" value="S1/P1nuclease"/>
</dbReference>
<organism evidence="10 11">
    <name type="scientific">Riccia fluitans</name>
    <dbReference type="NCBI Taxonomy" id="41844"/>
    <lineage>
        <taxon>Eukaryota</taxon>
        <taxon>Viridiplantae</taxon>
        <taxon>Streptophyta</taxon>
        <taxon>Embryophyta</taxon>
        <taxon>Marchantiophyta</taxon>
        <taxon>Marchantiopsida</taxon>
        <taxon>Marchantiidae</taxon>
        <taxon>Marchantiales</taxon>
        <taxon>Ricciaceae</taxon>
        <taxon>Riccia</taxon>
    </lineage>
</organism>
<evidence type="ECO:0000256" key="3">
    <source>
        <dbReference type="ARBA" id="ARBA00012562"/>
    </source>
</evidence>
<protein>
    <recommendedName>
        <fullName evidence="3">Aspergillus nuclease S1</fullName>
        <ecNumber evidence="3">3.1.30.1</ecNumber>
    </recommendedName>
</protein>
<keyword evidence="4" id="KW-0540">Nuclease</keyword>
<reference evidence="10 11" key="1">
    <citation type="submission" date="2024-09" db="EMBL/GenBank/DDBJ databases">
        <title>Chromosome-scale assembly of Riccia fluitans.</title>
        <authorList>
            <person name="Paukszto L."/>
            <person name="Sawicki J."/>
            <person name="Karawczyk K."/>
            <person name="Piernik-Szablinska J."/>
            <person name="Szczecinska M."/>
            <person name="Mazdziarz M."/>
        </authorList>
    </citation>
    <scope>NUCLEOTIDE SEQUENCE [LARGE SCALE GENOMIC DNA]</scope>
    <source>
        <strain evidence="10">Rf_01</strain>
        <tissue evidence="10">Aerial parts of the thallus</tissue>
    </source>
</reference>
<evidence type="ECO:0000313" key="11">
    <source>
        <dbReference type="Proteomes" id="UP001605036"/>
    </source>
</evidence>
<name>A0ABD1YI18_9MARC</name>
<keyword evidence="5" id="KW-0479">Metal-binding</keyword>
<evidence type="ECO:0000256" key="2">
    <source>
        <dbReference type="ARBA" id="ARBA00009547"/>
    </source>
</evidence>
<keyword evidence="9" id="KW-0325">Glycoprotein</keyword>
<evidence type="ECO:0000256" key="5">
    <source>
        <dbReference type="ARBA" id="ARBA00022723"/>
    </source>
</evidence>
<dbReference type="Gene3D" id="1.10.575.10">
    <property type="entry name" value="P1 Nuclease"/>
    <property type="match status" value="1"/>
</dbReference>
<keyword evidence="7" id="KW-0378">Hydrolase</keyword>
<comment type="catalytic activity">
    <reaction evidence="1">
        <text>Endonucleolytic cleavage to 5'-phosphomononucleotide and 5'-phosphooligonucleotide end-products.</text>
        <dbReference type="EC" id="3.1.30.1"/>
    </reaction>
</comment>
<dbReference type="GO" id="GO:0000014">
    <property type="term" value="F:single-stranded DNA endodeoxyribonuclease activity"/>
    <property type="evidence" value="ECO:0007669"/>
    <property type="project" value="UniProtKB-ARBA"/>
</dbReference>
<evidence type="ECO:0000256" key="6">
    <source>
        <dbReference type="ARBA" id="ARBA00022759"/>
    </source>
</evidence>
<dbReference type="SUPFAM" id="SSF48537">
    <property type="entry name" value="Phospholipase C/P1 nuclease"/>
    <property type="match status" value="1"/>
</dbReference>
<sequence>MAAAAAGCYVMFRCAALIYGVLFLTISATFASAWNYDGHAIICNLARPLLTATAAAKVDSLLNSQFPHNFSTVCTWGEEFQFLPQYSWSPPLHYINTPDKACSYDYTRDCVGMFGQPNMCASGAIKNYTQQLTTPADTHNKTEAMLFLANILGDIHQPLRAGFVGDEGGDTIRVYWLNTMNGSSTSLFEVWDSVMIHETEERKFNKSTPTFNETLVDILGNMSLAIYSTLSTADVAAWSPCPGGAIICPDQYATESVELACKWAYADVTPSQILLDDYYLSRLPIVELRLKQAAVRIAATFNRLFDPNYVGAPAPPAPTAPPVAAPPVAPVPPVPVSPPADPTVPPAQPVPGPPMVPLFSWLRRNTPVYFCFKRLGLDGGLRGLFLLSLLT</sequence>
<dbReference type="CDD" id="cd11010">
    <property type="entry name" value="S1-P1_nuclease"/>
    <property type="match status" value="1"/>
</dbReference>
<keyword evidence="8" id="KW-1015">Disulfide bond</keyword>
<comment type="similarity">
    <text evidence="2">Belongs to the nuclease type I family.</text>
</comment>
<dbReference type="Pfam" id="PF02265">
    <property type="entry name" value="S1-P1_nuclease"/>
    <property type="match status" value="1"/>
</dbReference>